<evidence type="ECO:0000256" key="2">
    <source>
        <dbReference type="ARBA" id="ARBA00023134"/>
    </source>
</evidence>
<dbReference type="Proteomes" id="UP001287286">
    <property type="component" value="Unassembled WGS sequence"/>
</dbReference>
<protein>
    <submittedName>
        <fullName evidence="3">Uncharacterized protein</fullName>
    </submittedName>
</protein>
<evidence type="ECO:0000256" key="1">
    <source>
        <dbReference type="ARBA" id="ARBA00022741"/>
    </source>
</evidence>
<dbReference type="PRINTS" id="PR00449">
    <property type="entry name" value="RASTRNSFRMNG"/>
</dbReference>
<dbReference type="InterPro" id="IPR027417">
    <property type="entry name" value="P-loop_NTPase"/>
</dbReference>
<dbReference type="NCBIfam" id="TIGR00231">
    <property type="entry name" value="small_GTP"/>
    <property type="match status" value="1"/>
</dbReference>
<dbReference type="Gene3D" id="3.40.50.300">
    <property type="entry name" value="P-loop containing nucleotide triphosphate hydrolases"/>
    <property type="match status" value="1"/>
</dbReference>
<name>A0ABR0BFT2_PURLI</name>
<accession>A0ABR0BFT2</accession>
<dbReference type="PROSITE" id="PS51421">
    <property type="entry name" value="RAS"/>
    <property type="match status" value="1"/>
</dbReference>
<dbReference type="CDD" id="cd00876">
    <property type="entry name" value="Ras"/>
    <property type="match status" value="1"/>
</dbReference>
<reference evidence="3 4" key="1">
    <citation type="journal article" date="2024" name="Microbiol. Resour. Announc.">
        <title>Genome annotations for the ascomycete fungi Trichoderma harzianum, Trichoderma aggressivum, and Purpureocillium lilacinum.</title>
        <authorList>
            <person name="Beijen E.P.W."/>
            <person name="Ohm R.A."/>
        </authorList>
    </citation>
    <scope>NUCLEOTIDE SEQUENCE [LARGE SCALE GENOMIC DNA]</scope>
    <source>
        <strain evidence="3 4">CBS 150709</strain>
    </source>
</reference>
<dbReference type="PANTHER" id="PTHR24070">
    <property type="entry name" value="RAS, DI-RAS, AND RHEB FAMILY MEMBERS OF SMALL GTPASE SUPERFAMILY"/>
    <property type="match status" value="1"/>
</dbReference>
<dbReference type="SMART" id="SM00173">
    <property type="entry name" value="RAS"/>
    <property type="match status" value="1"/>
</dbReference>
<comment type="caution">
    <text evidence="3">The sequence shown here is derived from an EMBL/GenBank/DDBJ whole genome shotgun (WGS) entry which is preliminary data.</text>
</comment>
<dbReference type="InterPro" id="IPR005225">
    <property type="entry name" value="Small_GTP-bd"/>
</dbReference>
<keyword evidence="2" id="KW-0342">GTP-binding</keyword>
<sequence length="402" mass="44017">MVAGELSLPSIVLIARSNLFQSSIPDSHECVRSRSEAILDGFLSSQANLAAELSTSACLPVAMHLRPPTSFPIQPYWTSPPSYLSPLNVFRSYVACRPARRAISQTPRSTSRASQIGLAIPGNRPFCHVPHRAPSIVACAKSGRNDLIYAGMVPGIRLLVPGFTGAPPSLHYTPGNTLQLPIRRPRDGTTLTSTVPYSLRESISLLSLVEYAQVRSTPGRRQCDCSDPDSYRVQRVIDGAAARLDILDTAGQEEYSAVREQCMCTGEGFMLVYSVTSRQSFQDIASFRHQILRAKIGDYVPVLLVGNKCDLEAEREVTTLEGQALARSLNCNFVETSAKTRINVENAFDEIVREVQRYDLKMRGCCSDGSSSSSKSDVTYVKEGMDLEDGNEATCCSWCSLM</sequence>
<dbReference type="Pfam" id="PF00071">
    <property type="entry name" value="Ras"/>
    <property type="match status" value="1"/>
</dbReference>
<gene>
    <name evidence="3" type="ORF">Purlil1_12834</name>
</gene>
<dbReference type="InterPro" id="IPR020849">
    <property type="entry name" value="Small_GTPase_Ras-type"/>
</dbReference>
<proteinExistence type="predicted"/>
<dbReference type="EMBL" id="JAWRVI010000137">
    <property type="protein sequence ID" value="KAK4074922.1"/>
    <property type="molecule type" value="Genomic_DNA"/>
</dbReference>
<dbReference type="InterPro" id="IPR001806">
    <property type="entry name" value="Small_GTPase"/>
</dbReference>
<evidence type="ECO:0000313" key="4">
    <source>
        <dbReference type="Proteomes" id="UP001287286"/>
    </source>
</evidence>
<dbReference type="SMART" id="SM00174">
    <property type="entry name" value="RHO"/>
    <property type="match status" value="1"/>
</dbReference>
<dbReference type="SMART" id="SM00175">
    <property type="entry name" value="RAB"/>
    <property type="match status" value="1"/>
</dbReference>
<dbReference type="SUPFAM" id="SSF52540">
    <property type="entry name" value="P-loop containing nucleoside triphosphate hydrolases"/>
    <property type="match status" value="1"/>
</dbReference>
<dbReference type="PROSITE" id="PS51419">
    <property type="entry name" value="RAB"/>
    <property type="match status" value="1"/>
</dbReference>
<evidence type="ECO:0000313" key="3">
    <source>
        <dbReference type="EMBL" id="KAK4074922.1"/>
    </source>
</evidence>
<keyword evidence="1" id="KW-0547">Nucleotide-binding</keyword>
<keyword evidence="4" id="KW-1185">Reference proteome</keyword>
<organism evidence="3 4">
    <name type="scientific">Purpureocillium lilacinum</name>
    <name type="common">Paecilomyces lilacinus</name>
    <dbReference type="NCBI Taxonomy" id="33203"/>
    <lineage>
        <taxon>Eukaryota</taxon>
        <taxon>Fungi</taxon>
        <taxon>Dikarya</taxon>
        <taxon>Ascomycota</taxon>
        <taxon>Pezizomycotina</taxon>
        <taxon>Sordariomycetes</taxon>
        <taxon>Hypocreomycetidae</taxon>
        <taxon>Hypocreales</taxon>
        <taxon>Ophiocordycipitaceae</taxon>
        <taxon>Purpureocillium</taxon>
    </lineage>
</organism>